<accession>A0A8X6GZM8</accession>
<gene>
    <name evidence="1" type="ORF">TNCT_146891</name>
</gene>
<evidence type="ECO:0000313" key="2">
    <source>
        <dbReference type="Proteomes" id="UP000887116"/>
    </source>
</evidence>
<dbReference type="EMBL" id="BMAO01021714">
    <property type="protein sequence ID" value="GFQ76974.1"/>
    <property type="molecule type" value="Genomic_DNA"/>
</dbReference>
<name>A0A8X6GZM8_TRICU</name>
<reference evidence="1" key="1">
    <citation type="submission" date="2020-07" db="EMBL/GenBank/DDBJ databases">
        <title>Multicomponent nature underlies the extraordinary mechanical properties of spider dragline silk.</title>
        <authorList>
            <person name="Kono N."/>
            <person name="Nakamura H."/>
            <person name="Mori M."/>
            <person name="Yoshida Y."/>
            <person name="Ohtoshi R."/>
            <person name="Malay A.D."/>
            <person name="Moran D.A.P."/>
            <person name="Tomita M."/>
            <person name="Numata K."/>
            <person name="Arakawa K."/>
        </authorList>
    </citation>
    <scope>NUCLEOTIDE SEQUENCE</scope>
</reference>
<dbReference type="Proteomes" id="UP000887116">
    <property type="component" value="Unassembled WGS sequence"/>
</dbReference>
<comment type="caution">
    <text evidence="1">The sequence shown here is derived from an EMBL/GenBank/DDBJ whole genome shotgun (WGS) entry which is preliminary data.</text>
</comment>
<protein>
    <submittedName>
        <fullName evidence="1">Uncharacterized protein</fullName>
    </submittedName>
</protein>
<sequence length="106" mass="11257">MGCASRYASSLGAQLGMLPPPFFGGGCYVLVKVDATPSAEESNLEKYGGLFGSKSVSKESFKESSSETSAVAFSGGCITIDLLLCCHQFLASRLENVRFLFNNLLT</sequence>
<evidence type="ECO:0000313" key="1">
    <source>
        <dbReference type="EMBL" id="GFQ76974.1"/>
    </source>
</evidence>
<keyword evidence="2" id="KW-1185">Reference proteome</keyword>
<proteinExistence type="predicted"/>
<dbReference type="PROSITE" id="PS51257">
    <property type="entry name" value="PROKAR_LIPOPROTEIN"/>
    <property type="match status" value="1"/>
</dbReference>
<organism evidence="1 2">
    <name type="scientific">Trichonephila clavata</name>
    <name type="common">Joro spider</name>
    <name type="synonym">Nephila clavata</name>
    <dbReference type="NCBI Taxonomy" id="2740835"/>
    <lineage>
        <taxon>Eukaryota</taxon>
        <taxon>Metazoa</taxon>
        <taxon>Ecdysozoa</taxon>
        <taxon>Arthropoda</taxon>
        <taxon>Chelicerata</taxon>
        <taxon>Arachnida</taxon>
        <taxon>Araneae</taxon>
        <taxon>Araneomorphae</taxon>
        <taxon>Entelegynae</taxon>
        <taxon>Araneoidea</taxon>
        <taxon>Nephilidae</taxon>
        <taxon>Trichonephila</taxon>
    </lineage>
</organism>
<dbReference type="AlphaFoldDB" id="A0A8X6GZM8"/>